<gene>
    <name evidence="1" type="ORF">LTR37_003375</name>
</gene>
<reference evidence="1" key="1">
    <citation type="submission" date="2023-07" db="EMBL/GenBank/DDBJ databases">
        <title>Black Yeasts Isolated from many extreme environments.</title>
        <authorList>
            <person name="Coleine C."/>
            <person name="Stajich J.E."/>
            <person name="Selbmann L."/>
        </authorList>
    </citation>
    <scope>NUCLEOTIDE SEQUENCE</scope>
    <source>
        <strain evidence="1">CCFEE 5714</strain>
    </source>
</reference>
<keyword evidence="2" id="KW-1185">Reference proteome</keyword>
<sequence length="258" mass="30349">MAHLVKNNRKITERHREACVYALLRHWRRADDRYEQEKRRGSRGRQTRRVLPNVNFKGLAVDLERSTINDEDGDGISELDRRIHALPQELFDEIRDLTLFTCSSGTVEIDEDYQPPALLSVCKESRKKFAPLYYGRNATFVFRSKYTLFQWLYSLSKDHRRSIGHVHYLHKYPAVRRQVTEDEQLGVIASKLADVGIKLEAGVLRVTVEAVEYESLGEIMETYRADEGKWNKWMQNTREIIRPAMKLEEYFKGLHQHP</sequence>
<comment type="caution">
    <text evidence="1">The sequence shown here is derived from an EMBL/GenBank/DDBJ whole genome shotgun (WGS) entry which is preliminary data.</text>
</comment>
<accession>A0ACC3NR47</accession>
<evidence type="ECO:0000313" key="2">
    <source>
        <dbReference type="Proteomes" id="UP001281147"/>
    </source>
</evidence>
<dbReference type="EMBL" id="JAUTXU010000019">
    <property type="protein sequence ID" value="KAK3721085.1"/>
    <property type="molecule type" value="Genomic_DNA"/>
</dbReference>
<name>A0ACC3NR47_9PEZI</name>
<proteinExistence type="predicted"/>
<evidence type="ECO:0000313" key="1">
    <source>
        <dbReference type="EMBL" id="KAK3721085.1"/>
    </source>
</evidence>
<protein>
    <submittedName>
        <fullName evidence="1">Uncharacterized protein</fullName>
    </submittedName>
</protein>
<organism evidence="1 2">
    <name type="scientific">Vermiconidia calcicola</name>
    <dbReference type="NCBI Taxonomy" id="1690605"/>
    <lineage>
        <taxon>Eukaryota</taxon>
        <taxon>Fungi</taxon>
        <taxon>Dikarya</taxon>
        <taxon>Ascomycota</taxon>
        <taxon>Pezizomycotina</taxon>
        <taxon>Dothideomycetes</taxon>
        <taxon>Dothideomycetidae</taxon>
        <taxon>Mycosphaerellales</taxon>
        <taxon>Extremaceae</taxon>
        <taxon>Vermiconidia</taxon>
    </lineage>
</organism>
<dbReference type="Proteomes" id="UP001281147">
    <property type="component" value="Unassembled WGS sequence"/>
</dbReference>